<evidence type="ECO:0000313" key="2">
    <source>
        <dbReference type="Proteomes" id="UP001158598"/>
    </source>
</evidence>
<protein>
    <submittedName>
        <fullName evidence="1">Lipoprotein</fullName>
    </submittedName>
</protein>
<sequence length="141" mass="15473">MGERCSFSGDVKNGVAVLGFSLLLGCAEQAQKSEIDIQAANALKERETRVFLSSHPCPATGKISENGVCDGFTIGMVVPERCGGKMKASNLYWQNEELAREAELEEKANCGRPAADEEEDALIRTQMRRTLDQSIYNSMPR</sequence>
<dbReference type="AlphaFoldDB" id="A0AA35UFD0"/>
<gene>
    <name evidence="1" type="ORF">MCNOR_2881</name>
</gene>
<dbReference type="Proteomes" id="UP001158598">
    <property type="component" value="Chromosome"/>
</dbReference>
<reference evidence="1" key="1">
    <citation type="submission" date="2023-03" db="EMBL/GenBank/DDBJ databases">
        <authorList>
            <person name="Pearce D."/>
        </authorList>
    </citation>
    <scope>NUCLEOTIDE SEQUENCE</scope>
    <source>
        <strain evidence="1">Mc</strain>
    </source>
</reference>
<evidence type="ECO:0000313" key="1">
    <source>
        <dbReference type="EMBL" id="CAI8871641.1"/>
    </source>
</evidence>
<accession>A0AA35UFD0</accession>
<dbReference type="RefSeq" id="WP_017365217.1">
    <property type="nucleotide sequence ID" value="NZ_OX458332.1"/>
</dbReference>
<proteinExistence type="predicted"/>
<dbReference type="EMBL" id="OX458332">
    <property type="protein sequence ID" value="CAI8871641.1"/>
    <property type="molecule type" value="Genomic_DNA"/>
</dbReference>
<name>A0AA35UFD0_METCP</name>
<organism evidence="1 2">
    <name type="scientific">Methylococcus capsulatus</name>
    <dbReference type="NCBI Taxonomy" id="414"/>
    <lineage>
        <taxon>Bacteria</taxon>
        <taxon>Pseudomonadati</taxon>
        <taxon>Pseudomonadota</taxon>
        <taxon>Gammaproteobacteria</taxon>
        <taxon>Methylococcales</taxon>
        <taxon>Methylococcaceae</taxon>
        <taxon>Methylococcus</taxon>
    </lineage>
</organism>
<dbReference type="PROSITE" id="PS51257">
    <property type="entry name" value="PROKAR_LIPOPROTEIN"/>
    <property type="match status" value="1"/>
</dbReference>
<keyword evidence="1" id="KW-0449">Lipoprotein</keyword>